<evidence type="ECO:0000256" key="2">
    <source>
        <dbReference type="ARBA" id="ARBA00006742"/>
    </source>
</evidence>
<comment type="subcellular location">
    <subcellularLocation>
        <location evidence="1">Cell membrane</location>
        <topology evidence="1">Single-pass membrane protein</topology>
    </subcellularLocation>
</comment>
<evidence type="ECO:0000256" key="10">
    <source>
        <dbReference type="ARBA" id="ARBA00023136"/>
    </source>
</evidence>
<reference evidence="12" key="1">
    <citation type="journal article" date="2020" name="mSystems">
        <title>Genome- and Community-Level Interaction Insights into Carbon Utilization and Element Cycling Functions of Hydrothermarchaeota in Hydrothermal Sediment.</title>
        <authorList>
            <person name="Zhou Z."/>
            <person name="Liu Y."/>
            <person name="Xu W."/>
            <person name="Pan J."/>
            <person name="Luo Z.H."/>
            <person name="Li M."/>
        </authorList>
    </citation>
    <scope>NUCLEOTIDE SEQUENCE [LARGE SCALE GENOMIC DNA]</scope>
    <source>
        <strain evidence="12">SpSt-508</strain>
    </source>
</reference>
<name>A0A7C4QNW1_9PLAN</name>
<dbReference type="NCBIfam" id="TIGR00739">
    <property type="entry name" value="yajC"/>
    <property type="match status" value="1"/>
</dbReference>
<comment type="caution">
    <text evidence="12">The sequence shown here is derived from an EMBL/GenBank/DDBJ whole genome shotgun (WGS) entry which is preliminary data.</text>
</comment>
<organism evidence="12">
    <name type="scientific">Schlesneria paludicola</name>
    <dbReference type="NCBI Taxonomy" id="360056"/>
    <lineage>
        <taxon>Bacteria</taxon>
        <taxon>Pseudomonadati</taxon>
        <taxon>Planctomycetota</taxon>
        <taxon>Planctomycetia</taxon>
        <taxon>Planctomycetales</taxon>
        <taxon>Planctomycetaceae</taxon>
        <taxon>Schlesneria</taxon>
    </lineage>
</organism>
<evidence type="ECO:0000256" key="4">
    <source>
        <dbReference type="ARBA" id="ARBA00022448"/>
    </source>
</evidence>
<keyword evidence="5" id="KW-1003">Cell membrane</keyword>
<evidence type="ECO:0000256" key="6">
    <source>
        <dbReference type="ARBA" id="ARBA00022692"/>
    </source>
</evidence>
<dbReference type="SMART" id="SM01323">
    <property type="entry name" value="YajC"/>
    <property type="match status" value="1"/>
</dbReference>
<evidence type="ECO:0000256" key="5">
    <source>
        <dbReference type="ARBA" id="ARBA00022475"/>
    </source>
</evidence>
<protein>
    <recommendedName>
        <fullName evidence="3">Sec translocon accessory complex subunit YajC</fullName>
    </recommendedName>
</protein>
<evidence type="ECO:0000313" key="12">
    <source>
        <dbReference type="EMBL" id="HGT38645.1"/>
    </source>
</evidence>
<dbReference type="PANTHER" id="PTHR33909">
    <property type="entry name" value="SEC TRANSLOCON ACCESSORY COMPLEX SUBUNIT YAJC"/>
    <property type="match status" value="1"/>
</dbReference>
<comment type="similarity">
    <text evidence="2">Belongs to the YajC family.</text>
</comment>
<evidence type="ECO:0000256" key="1">
    <source>
        <dbReference type="ARBA" id="ARBA00004162"/>
    </source>
</evidence>
<proteinExistence type="inferred from homology"/>
<dbReference type="PRINTS" id="PR01853">
    <property type="entry name" value="YAJCTRNLCASE"/>
</dbReference>
<dbReference type="GO" id="GO:0015031">
    <property type="term" value="P:protein transport"/>
    <property type="evidence" value="ECO:0007669"/>
    <property type="project" value="UniProtKB-KW"/>
</dbReference>
<evidence type="ECO:0000256" key="8">
    <source>
        <dbReference type="ARBA" id="ARBA00022989"/>
    </source>
</evidence>
<keyword evidence="4" id="KW-0813">Transport</keyword>
<dbReference type="GO" id="GO:0005886">
    <property type="term" value="C:plasma membrane"/>
    <property type="evidence" value="ECO:0007669"/>
    <property type="project" value="UniProtKB-SubCell"/>
</dbReference>
<keyword evidence="10 11" id="KW-0472">Membrane</keyword>
<sequence>MAMDSSWLLAQGQAQEPSFVTMLPPIVAMVVLFFLIMIWPQQRERKKREQMLNSLKKNDRVVTIGGIIGTIANISPDGKEITLKVDDNARIKFLRSSISHKLEDDAPKEEAGKSS</sequence>
<evidence type="ECO:0000256" key="7">
    <source>
        <dbReference type="ARBA" id="ARBA00022927"/>
    </source>
</evidence>
<keyword evidence="7" id="KW-0653">Protein transport</keyword>
<dbReference type="AlphaFoldDB" id="A0A7C4QNW1"/>
<keyword evidence="9" id="KW-0811">Translocation</keyword>
<keyword evidence="6 11" id="KW-0812">Transmembrane</keyword>
<dbReference type="PANTHER" id="PTHR33909:SF1">
    <property type="entry name" value="SEC TRANSLOCON ACCESSORY COMPLEX SUBUNIT YAJC"/>
    <property type="match status" value="1"/>
</dbReference>
<feature type="transmembrane region" description="Helical" evidence="11">
    <location>
        <begin position="20"/>
        <end position="39"/>
    </location>
</feature>
<evidence type="ECO:0000256" key="3">
    <source>
        <dbReference type="ARBA" id="ARBA00014962"/>
    </source>
</evidence>
<accession>A0A7C4QNW1</accession>
<evidence type="ECO:0000256" key="11">
    <source>
        <dbReference type="SAM" id="Phobius"/>
    </source>
</evidence>
<dbReference type="InterPro" id="IPR003849">
    <property type="entry name" value="Preprotein_translocase_YajC"/>
</dbReference>
<keyword evidence="8 11" id="KW-1133">Transmembrane helix</keyword>
<dbReference type="Pfam" id="PF02699">
    <property type="entry name" value="YajC"/>
    <property type="match status" value="1"/>
</dbReference>
<evidence type="ECO:0000256" key="9">
    <source>
        <dbReference type="ARBA" id="ARBA00023010"/>
    </source>
</evidence>
<gene>
    <name evidence="12" type="primary">yajC</name>
    <name evidence="12" type="ORF">ENS64_05200</name>
</gene>
<dbReference type="EMBL" id="DSVQ01000011">
    <property type="protein sequence ID" value="HGT38645.1"/>
    <property type="molecule type" value="Genomic_DNA"/>
</dbReference>